<dbReference type="EMBL" id="CM041544">
    <property type="protein sequence ID" value="KAI3363103.1"/>
    <property type="molecule type" value="Genomic_DNA"/>
</dbReference>
<reference evidence="1" key="1">
    <citation type="submission" date="2022-04" db="EMBL/GenBank/DDBJ databases">
        <title>Jade perch genome.</title>
        <authorList>
            <person name="Chao B."/>
        </authorList>
    </citation>
    <scope>NUCLEOTIDE SEQUENCE</scope>
    <source>
        <strain evidence="1">CB-2022</strain>
    </source>
</reference>
<name>A0ACB8W6M9_9TELE</name>
<organism evidence="1 2">
    <name type="scientific">Scortum barcoo</name>
    <name type="common">barcoo grunter</name>
    <dbReference type="NCBI Taxonomy" id="214431"/>
    <lineage>
        <taxon>Eukaryota</taxon>
        <taxon>Metazoa</taxon>
        <taxon>Chordata</taxon>
        <taxon>Craniata</taxon>
        <taxon>Vertebrata</taxon>
        <taxon>Euteleostomi</taxon>
        <taxon>Actinopterygii</taxon>
        <taxon>Neopterygii</taxon>
        <taxon>Teleostei</taxon>
        <taxon>Neoteleostei</taxon>
        <taxon>Acanthomorphata</taxon>
        <taxon>Eupercaria</taxon>
        <taxon>Centrarchiformes</taxon>
        <taxon>Terapontoidei</taxon>
        <taxon>Terapontidae</taxon>
        <taxon>Scortum</taxon>
    </lineage>
</organism>
<comment type="caution">
    <text evidence="1">The sequence shown here is derived from an EMBL/GenBank/DDBJ whole genome shotgun (WGS) entry which is preliminary data.</text>
</comment>
<protein>
    <submittedName>
        <fullName evidence="1">Uncharacterized protein</fullName>
    </submittedName>
</protein>
<evidence type="ECO:0000313" key="1">
    <source>
        <dbReference type="EMBL" id="KAI3363103.1"/>
    </source>
</evidence>
<sequence length="624" mass="69513">YTHCTGCFPLFREDGELEDGEIDDEGIGIEEENKEATEVNEDKEKEREKAKEKEEKSHRHSRKRYKKTREKRRSKRRRRDRQKHHSPSSSSSSDSYDSDYDRPERPKNRKNQGSSRESDGQPSQHGRDSKGGHGKSPPHKSSDFDKYSDYSDDKYDYDEEEDDYEDDMSEYSQAKDCLGKGRHKDQMRRGSMRGMKHQQFGQRGRGRGSGPGRGRGMLNKNKKLKGKPWGGRGRGRGGDQGMEDMTPEGKNSSGFQKKRPIMSKEFINQHTVEHNGRYICKYFLEGRCIKIINTEEENAREDELELEDLRKQGIAPLPKPPPGVGLLPTPGQSSPTDGQAGKKIPSLFEIKVQPTVDLVQKIALSGSNFSPSQGESSEDAQSGGMVPSGTSAPPVPPPGSPVPMGHPTGPPMPQSPPGQHPPHGFPMQPPIPSGQPPPFHGNRPNMNPQMNMQRPPFPPIPDLQMLQSLFPFPSLGQNPVDFFSNLLRNQGMSQQGDPSLAFMQNLQQQIGAESQLQSLPPAVQKAIFLHLTQQQQETHPQGTEAQRAEGQDDNNANRDETTNWYSSDEEDGSCVSSILKSLKKQSEMQQSQSKSPQAATVAAALGDPRLVKERAPPSDPRVTD</sequence>
<dbReference type="Proteomes" id="UP000831701">
    <property type="component" value="Chromosome 14"/>
</dbReference>
<gene>
    <name evidence="1" type="ORF">L3Q82_011758</name>
</gene>
<keyword evidence="2" id="KW-1185">Reference proteome</keyword>
<proteinExistence type="predicted"/>
<evidence type="ECO:0000313" key="2">
    <source>
        <dbReference type="Proteomes" id="UP000831701"/>
    </source>
</evidence>
<feature type="non-terminal residue" evidence="1">
    <location>
        <position position="1"/>
    </location>
</feature>
<accession>A0ACB8W6M9</accession>